<dbReference type="InterPro" id="IPR036322">
    <property type="entry name" value="WD40_repeat_dom_sf"/>
</dbReference>
<protein>
    <submittedName>
        <fullName evidence="10">WD40-repeat-containing domain protein</fullName>
    </submittedName>
</protein>
<dbReference type="PROSITE" id="PS50294">
    <property type="entry name" value="WD_REPEATS_REGION"/>
    <property type="match status" value="5"/>
</dbReference>
<dbReference type="GO" id="GO:0006367">
    <property type="term" value="P:transcription initiation at RNA polymerase II promoter"/>
    <property type="evidence" value="ECO:0007669"/>
    <property type="project" value="TreeGrafter"/>
</dbReference>
<feature type="repeat" description="WD" evidence="8">
    <location>
        <begin position="485"/>
        <end position="526"/>
    </location>
</feature>
<name>A0A835YMV1_9STRA</name>
<evidence type="ECO:0000313" key="11">
    <source>
        <dbReference type="Proteomes" id="UP000664859"/>
    </source>
</evidence>
<keyword evidence="11" id="KW-1185">Reference proteome</keyword>
<dbReference type="InterPro" id="IPR001680">
    <property type="entry name" value="WD40_rpt"/>
</dbReference>
<dbReference type="PROSITE" id="PS50082">
    <property type="entry name" value="WD_REPEATS_2"/>
    <property type="match status" value="6"/>
</dbReference>
<dbReference type="CDD" id="cd00200">
    <property type="entry name" value="WD40"/>
    <property type="match status" value="1"/>
</dbReference>
<feature type="repeat" description="WD" evidence="8">
    <location>
        <begin position="527"/>
        <end position="570"/>
    </location>
</feature>
<dbReference type="GO" id="GO:0005669">
    <property type="term" value="C:transcription factor TFIID complex"/>
    <property type="evidence" value="ECO:0007669"/>
    <property type="project" value="TreeGrafter"/>
</dbReference>
<evidence type="ECO:0000313" key="10">
    <source>
        <dbReference type="EMBL" id="KAG5178262.1"/>
    </source>
</evidence>
<dbReference type="PROSITE" id="PS00678">
    <property type="entry name" value="WD_REPEATS_1"/>
    <property type="match status" value="3"/>
</dbReference>
<comment type="similarity">
    <text evidence="2">Belongs to the WD repeat TAF5 family.</text>
</comment>
<dbReference type="Proteomes" id="UP000664859">
    <property type="component" value="Unassembled WGS sequence"/>
</dbReference>
<comment type="caution">
    <text evidence="10">The sequence shown here is derived from an EMBL/GenBank/DDBJ whole genome shotgun (WGS) entry which is preliminary data.</text>
</comment>
<feature type="repeat" description="WD" evidence="8">
    <location>
        <begin position="613"/>
        <end position="643"/>
    </location>
</feature>
<evidence type="ECO:0000256" key="1">
    <source>
        <dbReference type="ARBA" id="ARBA00004123"/>
    </source>
</evidence>
<proteinExistence type="inferred from homology"/>
<dbReference type="InterPro" id="IPR007582">
    <property type="entry name" value="TFIID_NTD2"/>
</dbReference>
<organism evidence="10 11">
    <name type="scientific">Tribonema minus</name>
    <dbReference type="NCBI Taxonomy" id="303371"/>
    <lineage>
        <taxon>Eukaryota</taxon>
        <taxon>Sar</taxon>
        <taxon>Stramenopiles</taxon>
        <taxon>Ochrophyta</taxon>
        <taxon>PX clade</taxon>
        <taxon>Xanthophyceae</taxon>
        <taxon>Tribonematales</taxon>
        <taxon>Tribonemataceae</taxon>
        <taxon>Tribonema</taxon>
    </lineage>
</organism>
<keyword evidence="5" id="KW-0805">Transcription regulation</keyword>
<evidence type="ECO:0000256" key="5">
    <source>
        <dbReference type="ARBA" id="ARBA00023015"/>
    </source>
</evidence>
<dbReference type="Pfam" id="PF00400">
    <property type="entry name" value="WD40"/>
    <property type="match status" value="7"/>
</dbReference>
<accession>A0A835YMV1</accession>
<dbReference type="InterPro" id="IPR006594">
    <property type="entry name" value="LisH"/>
</dbReference>
<evidence type="ECO:0000256" key="7">
    <source>
        <dbReference type="ARBA" id="ARBA00023242"/>
    </source>
</evidence>
<feature type="repeat" description="WD" evidence="8">
    <location>
        <begin position="693"/>
        <end position="715"/>
    </location>
</feature>
<gene>
    <name evidence="10" type="ORF">JKP88DRAFT_350341</name>
</gene>
<evidence type="ECO:0000256" key="3">
    <source>
        <dbReference type="ARBA" id="ARBA00022574"/>
    </source>
</evidence>
<dbReference type="Gene3D" id="1.25.40.500">
    <property type="entry name" value="TFIID subunit TAF5, NTD2 domain"/>
    <property type="match status" value="1"/>
</dbReference>
<evidence type="ECO:0000256" key="6">
    <source>
        <dbReference type="ARBA" id="ARBA00023163"/>
    </source>
</evidence>
<dbReference type="GO" id="GO:0016251">
    <property type="term" value="F:RNA polymerase II general transcription initiation factor activity"/>
    <property type="evidence" value="ECO:0007669"/>
    <property type="project" value="TreeGrafter"/>
</dbReference>
<keyword evidence="7" id="KW-0539">Nucleus</keyword>
<dbReference type="SUPFAM" id="SSF160897">
    <property type="entry name" value="Taf5 N-terminal domain-like"/>
    <property type="match status" value="2"/>
</dbReference>
<dbReference type="PRINTS" id="PR00320">
    <property type="entry name" value="GPROTEINBRPT"/>
</dbReference>
<keyword evidence="4" id="KW-0677">Repeat</keyword>
<dbReference type="Gene3D" id="2.130.10.10">
    <property type="entry name" value="YVTN repeat-like/Quinoprotein amine dehydrogenase"/>
    <property type="match status" value="3"/>
</dbReference>
<dbReference type="InterPro" id="IPR019775">
    <property type="entry name" value="WD40_repeat_CS"/>
</dbReference>
<feature type="repeat" description="WD" evidence="8">
    <location>
        <begin position="571"/>
        <end position="612"/>
    </location>
</feature>
<evidence type="ECO:0000256" key="2">
    <source>
        <dbReference type="ARBA" id="ARBA00009435"/>
    </source>
</evidence>
<dbReference type="PROSITE" id="PS50896">
    <property type="entry name" value="LISH"/>
    <property type="match status" value="1"/>
</dbReference>
<dbReference type="Pfam" id="PF04494">
    <property type="entry name" value="TFIID_NTD2"/>
    <property type="match status" value="1"/>
</dbReference>
<dbReference type="PANTHER" id="PTHR19879">
    <property type="entry name" value="TRANSCRIPTION INITIATION FACTOR TFIID"/>
    <property type="match status" value="1"/>
</dbReference>
<evidence type="ECO:0000259" key="9">
    <source>
        <dbReference type="Pfam" id="PF04494"/>
    </source>
</evidence>
<dbReference type="PANTHER" id="PTHR19879:SF1">
    <property type="entry name" value="CANNONBALL-RELATED"/>
    <property type="match status" value="1"/>
</dbReference>
<comment type="subcellular location">
    <subcellularLocation>
        <location evidence="1">Nucleus</location>
    </subcellularLocation>
</comment>
<feature type="repeat" description="WD" evidence="8">
    <location>
        <begin position="426"/>
        <end position="459"/>
    </location>
</feature>
<dbReference type="SMART" id="SM00320">
    <property type="entry name" value="WD40"/>
    <property type="match status" value="7"/>
</dbReference>
<dbReference type="InterPro" id="IPR015943">
    <property type="entry name" value="WD40/YVTN_repeat-like_dom_sf"/>
</dbReference>
<dbReference type="InterPro" id="IPR020472">
    <property type="entry name" value="WD40_PAC1"/>
</dbReference>
<dbReference type="OrthoDB" id="10266330at2759"/>
<dbReference type="SUPFAM" id="SSF50978">
    <property type="entry name" value="WD40 repeat-like"/>
    <property type="match status" value="2"/>
</dbReference>
<feature type="domain" description="TFIID subunit TAF5 NTD2" evidence="9">
    <location>
        <begin position="81"/>
        <end position="150"/>
    </location>
</feature>
<evidence type="ECO:0000256" key="8">
    <source>
        <dbReference type="PROSITE-ProRule" id="PRU00221"/>
    </source>
</evidence>
<dbReference type="AlphaFoldDB" id="A0A835YMV1"/>
<dbReference type="EMBL" id="JAFCMP010000516">
    <property type="protein sequence ID" value="KAG5178262.1"/>
    <property type="molecule type" value="Genomic_DNA"/>
</dbReference>
<keyword evidence="3 8" id="KW-0853">WD repeat</keyword>
<evidence type="ECO:0000256" key="4">
    <source>
        <dbReference type="ARBA" id="ARBA00022737"/>
    </source>
</evidence>
<dbReference type="InterPro" id="IPR037264">
    <property type="entry name" value="TFIID_NTD2_sf"/>
</dbReference>
<sequence length="798" mass="85016">MTTPVNVEAAVKAYLRSQGYEDAARAMEEQADKIKSNQARHTGTVSAQPGTEAARRFALSYGFTSPEKLSESVLFSGVLEGKPSRLVELYGMLEAFIAGSLDAYKTELRSVAFPVFAHFYLDLVLRGADKEAKQLMSTWAAEHSLHYEDEANVQPEPEPELQLFTKLYTDKPREVRRTILSGTPKFNAEALVSAGLDVAKVRALSAVTTPEHAAASDLARRLRAHPFRVSLSRTAGALLDAWLARAPSLLPLAAAINTRAALRIEDRPPRQHFEPALCGPAGDTVLWPALPGAHVAAAKRRRGDAEITGQGQRDLALLLDSEWYAEYLRNVVLQPLDPRAAVASAAEALRKAAAPSDADAALADALEPTVLMTTLINTGASLVCVDTAPDAARVAAGFEDCSARVYRSGPQQGAEGSGSEPPPVRLVGHTKPIYSLSWAPDSRFLLTGGGDGVVRLWDLGWSSGSYGERSEEGSGDSPAKCLMAYKGHKCAIWGVDFSPLGYYFASGGADRTARLWSTDRPQPLRLFVGHMGDVTAVRFHPNAAYLATAGGGGDRTARLWDVRSGRCVRVFAGSCAGLSSVAMCPTGRYLAVGGDDGIVRVWSIATGRQISTLRKHSDAVESLAFSADGAALASGGRDSCVKLCKFVHMCVHDAQVSPFSADGAVLASGGRDSCVKVRMCARMCLHDSQISLFSADGAALASGSPDSRVKIWDFKVTAHQPASDSAAAAAAAPIVGAPHDKAQSAASACERHTFYTKSTPVYGLRYTDRNLLLAAGPYVDDNETVNSKFPERSPGQRL</sequence>
<keyword evidence="6" id="KW-0804">Transcription</keyword>
<reference evidence="10" key="1">
    <citation type="submission" date="2021-02" db="EMBL/GenBank/DDBJ databases">
        <title>First Annotated Genome of the Yellow-green Alga Tribonema minus.</title>
        <authorList>
            <person name="Mahan K.M."/>
        </authorList>
    </citation>
    <scope>NUCLEOTIDE SEQUENCE</scope>
    <source>
        <strain evidence="10">UTEX B ZZ1240</strain>
    </source>
</reference>